<feature type="region of interest" description="Disordered" evidence="1">
    <location>
        <begin position="43"/>
        <end position="104"/>
    </location>
</feature>
<evidence type="ECO:0008006" key="5">
    <source>
        <dbReference type="Google" id="ProtNLM"/>
    </source>
</evidence>
<evidence type="ECO:0000256" key="2">
    <source>
        <dbReference type="SAM" id="Phobius"/>
    </source>
</evidence>
<keyword evidence="2" id="KW-0472">Membrane</keyword>
<keyword evidence="2" id="KW-0812">Transmembrane</keyword>
<comment type="caution">
    <text evidence="3">The sequence shown here is derived from an EMBL/GenBank/DDBJ whole genome shotgun (WGS) entry which is preliminary data.</text>
</comment>
<evidence type="ECO:0000313" key="3">
    <source>
        <dbReference type="EMBL" id="MBB4938084.1"/>
    </source>
</evidence>
<accession>A0A7W7W9H8</accession>
<reference evidence="3 4" key="1">
    <citation type="submission" date="2020-08" db="EMBL/GenBank/DDBJ databases">
        <title>Sequencing the genomes of 1000 actinobacteria strains.</title>
        <authorList>
            <person name="Klenk H.-P."/>
        </authorList>
    </citation>
    <scope>NUCLEOTIDE SEQUENCE [LARGE SCALE GENOMIC DNA]</scope>
    <source>
        <strain evidence="3 4">DSM 43023</strain>
    </source>
</reference>
<feature type="compositionally biased region" description="Pro residues" evidence="1">
    <location>
        <begin position="1"/>
        <end position="14"/>
    </location>
</feature>
<protein>
    <recommendedName>
        <fullName evidence="5">Gram-positive cocci surface proteins LPxTG domain-containing protein</fullName>
    </recommendedName>
</protein>
<evidence type="ECO:0000256" key="1">
    <source>
        <dbReference type="SAM" id="MobiDB-lite"/>
    </source>
</evidence>
<keyword evidence="2" id="KW-1133">Transmembrane helix</keyword>
<keyword evidence="4" id="KW-1185">Reference proteome</keyword>
<evidence type="ECO:0000313" key="4">
    <source>
        <dbReference type="Proteomes" id="UP000534286"/>
    </source>
</evidence>
<name>A0A7W7W9H8_9ACTN</name>
<dbReference type="AlphaFoldDB" id="A0A7W7W9H8"/>
<sequence length="144" mass="14356">MLPAPAPTYYPPIGPGFGDIEAGVGDDLLDDIEAGVDADIKGIDAGVGAGLGDTEPADPDSEFPRSRHHPGSGSADSEGSEPVDFGNIGPGPVGPAPTGGPSLPFTGIDGHRLAIQALAGAGAVLVGTCLILLSASRRRRRGRP</sequence>
<gene>
    <name evidence="3" type="ORF">FHR32_002389</name>
</gene>
<feature type="region of interest" description="Disordered" evidence="1">
    <location>
        <begin position="1"/>
        <end position="24"/>
    </location>
</feature>
<feature type="transmembrane region" description="Helical" evidence="2">
    <location>
        <begin position="113"/>
        <end position="133"/>
    </location>
</feature>
<organism evidence="3 4">
    <name type="scientific">Streptosporangium album</name>
    <dbReference type="NCBI Taxonomy" id="47479"/>
    <lineage>
        <taxon>Bacteria</taxon>
        <taxon>Bacillati</taxon>
        <taxon>Actinomycetota</taxon>
        <taxon>Actinomycetes</taxon>
        <taxon>Streptosporangiales</taxon>
        <taxon>Streptosporangiaceae</taxon>
        <taxon>Streptosporangium</taxon>
    </lineage>
</organism>
<dbReference type="RefSeq" id="WP_184754346.1">
    <property type="nucleotide sequence ID" value="NZ_BAABEK010000018.1"/>
</dbReference>
<dbReference type="Proteomes" id="UP000534286">
    <property type="component" value="Unassembled WGS sequence"/>
</dbReference>
<dbReference type="EMBL" id="JACHJU010000001">
    <property type="protein sequence ID" value="MBB4938084.1"/>
    <property type="molecule type" value="Genomic_DNA"/>
</dbReference>
<proteinExistence type="predicted"/>